<evidence type="ECO:0000256" key="10">
    <source>
        <dbReference type="ARBA" id="ARBA00048287"/>
    </source>
</evidence>
<comment type="catalytic activity">
    <reaction evidence="10">
        <text>N(6)-acetyl-L-lysyl-[histone] + H2O = L-lysyl-[histone] + acetate</text>
        <dbReference type="Rhea" id="RHEA:58196"/>
        <dbReference type="Rhea" id="RHEA-COMP:9845"/>
        <dbReference type="Rhea" id="RHEA-COMP:11338"/>
        <dbReference type="ChEBI" id="CHEBI:15377"/>
        <dbReference type="ChEBI" id="CHEBI:29969"/>
        <dbReference type="ChEBI" id="CHEBI:30089"/>
        <dbReference type="ChEBI" id="CHEBI:61930"/>
        <dbReference type="EC" id="3.5.1.98"/>
    </reaction>
</comment>
<evidence type="ECO:0000256" key="7">
    <source>
        <dbReference type="ARBA" id="ARBA00023015"/>
    </source>
</evidence>
<comment type="subcellular location">
    <subcellularLocation>
        <location evidence="1">Nucleus</location>
    </subcellularLocation>
</comment>
<keyword evidence="6" id="KW-0156">Chromatin regulator</keyword>
<keyword evidence="8" id="KW-0804">Transcription</keyword>
<evidence type="ECO:0000256" key="2">
    <source>
        <dbReference type="ARBA" id="ARBA00007738"/>
    </source>
</evidence>
<evidence type="ECO:0000256" key="8">
    <source>
        <dbReference type="ARBA" id="ARBA00023163"/>
    </source>
</evidence>
<reference evidence="13" key="2">
    <citation type="submission" date="2022-10" db="EMBL/GenBank/DDBJ databases">
        <authorList>
            <consortium name="ENA_rothamsted_submissions"/>
            <consortium name="culmorum"/>
            <person name="King R."/>
        </authorList>
    </citation>
    <scope>NUCLEOTIDE SEQUENCE</scope>
</reference>
<dbReference type="AlphaFoldDB" id="A0A9N9R0E4"/>
<dbReference type="Pfam" id="PF00850">
    <property type="entry name" value="Hist_deacetyl"/>
    <property type="match status" value="1"/>
</dbReference>
<evidence type="ECO:0000256" key="9">
    <source>
        <dbReference type="ARBA" id="ARBA00023242"/>
    </source>
</evidence>
<dbReference type="PRINTS" id="PR01270">
    <property type="entry name" value="HDASUPER"/>
</dbReference>
<protein>
    <recommendedName>
        <fullName evidence="3">histone deacetylase</fullName>
        <ecNumber evidence="3">3.5.1.98</ecNumber>
    </recommendedName>
</protein>
<evidence type="ECO:0000259" key="12">
    <source>
        <dbReference type="Pfam" id="PF00850"/>
    </source>
</evidence>
<evidence type="ECO:0000256" key="1">
    <source>
        <dbReference type="ARBA" id="ARBA00004123"/>
    </source>
</evidence>
<dbReference type="GO" id="GO:0141221">
    <property type="term" value="F:histone deacetylase activity, hydrolytic mechanism"/>
    <property type="evidence" value="ECO:0007669"/>
    <property type="project" value="UniProtKB-EC"/>
</dbReference>
<evidence type="ECO:0000256" key="5">
    <source>
        <dbReference type="ARBA" id="ARBA00022801"/>
    </source>
</evidence>
<feature type="domain" description="Histone deacetylase" evidence="12">
    <location>
        <begin position="1"/>
        <end position="183"/>
    </location>
</feature>
<sequence>MGFCFFNSVAIAARLLHTRLGLQRILIVDWDVHHGNGTQQIFYEDPHVLYISIHRHDDGNFFPGTGAATECGAGPGLGYNVNVAWNAGTEPPLADPEYLAAFRSIVMPIAKEYDPEIVLVSCGFDAAAGHPAPLGGYQVSPACFAHMTRDLMTLANGKVVLSLEGGYDLPAVCDCAQECVRALLGERPPAPPLPHLARAPLPRAQHALRAAAAIQAHHWPVVRTPPALPLPGAAPRAPPAPPRARPVAARPARAARRRRHTGAPLARGEALHGADRSVCAGGVPRMRAAAADGARGGRRGRHRRRHGHAVHDARAAARQVVGELAVGVGGADGAGRGQVRRPAAAPAPPRAPPPPPPPRTAHSSGRARAAECVIPTRYMYIS</sequence>
<name>A0A9N9R0E4_9NEOP</name>
<dbReference type="InterPro" id="IPR037138">
    <property type="entry name" value="His_deacetylse_dom_sf"/>
</dbReference>
<keyword evidence="5" id="KW-0378">Hydrolase</keyword>
<evidence type="ECO:0000313" key="13">
    <source>
        <dbReference type="EMBL" id="CAG9786997.1"/>
    </source>
</evidence>
<dbReference type="PANTHER" id="PTHR10625:SF5">
    <property type="entry name" value="HISTONE DEACETYLASE"/>
    <property type="match status" value="1"/>
</dbReference>
<proteinExistence type="inferred from homology"/>
<gene>
    <name evidence="13" type="ORF">DIATSA_LOCUS4908</name>
</gene>
<keyword evidence="14" id="KW-1185">Reference proteome</keyword>
<evidence type="ECO:0000313" key="14">
    <source>
        <dbReference type="Proteomes" id="UP001153714"/>
    </source>
</evidence>
<dbReference type="Gene3D" id="3.40.800.20">
    <property type="entry name" value="Histone deacetylase domain"/>
    <property type="match status" value="1"/>
</dbReference>
<dbReference type="SUPFAM" id="SSF52768">
    <property type="entry name" value="Arginase/deacetylase"/>
    <property type="match status" value="1"/>
</dbReference>
<feature type="region of interest" description="Disordered" evidence="11">
    <location>
        <begin position="288"/>
        <end position="315"/>
    </location>
</feature>
<dbReference type="Proteomes" id="UP001153714">
    <property type="component" value="Chromosome 16"/>
</dbReference>
<dbReference type="GO" id="GO:0000118">
    <property type="term" value="C:histone deacetylase complex"/>
    <property type="evidence" value="ECO:0007669"/>
    <property type="project" value="TreeGrafter"/>
</dbReference>
<dbReference type="OrthoDB" id="5232919at2759"/>
<feature type="compositionally biased region" description="Basic residues" evidence="11">
    <location>
        <begin position="296"/>
        <end position="308"/>
    </location>
</feature>
<keyword evidence="9" id="KW-0539">Nucleus</keyword>
<feature type="region of interest" description="Disordered" evidence="11">
    <location>
        <begin position="328"/>
        <end position="369"/>
    </location>
</feature>
<dbReference type="InterPro" id="IPR000286">
    <property type="entry name" value="HDACs"/>
</dbReference>
<keyword evidence="4" id="KW-0678">Repressor</keyword>
<keyword evidence="7" id="KW-0805">Transcription regulation</keyword>
<dbReference type="PANTHER" id="PTHR10625">
    <property type="entry name" value="HISTONE DEACETYLASE HDAC1-RELATED"/>
    <property type="match status" value="1"/>
</dbReference>
<accession>A0A9N9R0E4</accession>
<reference evidence="13" key="1">
    <citation type="submission" date="2021-12" db="EMBL/GenBank/DDBJ databases">
        <authorList>
            <person name="King R."/>
        </authorList>
    </citation>
    <scope>NUCLEOTIDE SEQUENCE</scope>
</reference>
<evidence type="ECO:0000256" key="4">
    <source>
        <dbReference type="ARBA" id="ARBA00022491"/>
    </source>
</evidence>
<dbReference type="InterPro" id="IPR023801">
    <property type="entry name" value="His_deacetylse_dom"/>
</dbReference>
<evidence type="ECO:0000256" key="6">
    <source>
        <dbReference type="ARBA" id="ARBA00022853"/>
    </source>
</evidence>
<feature type="compositionally biased region" description="Pro residues" evidence="11">
    <location>
        <begin position="345"/>
        <end position="359"/>
    </location>
</feature>
<dbReference type="InterPro" id="IPR023696">
    <property type="entry name" value="Ureohydrolase_dom_sf"/>
</dbReference>
<dbReference type="EMBL" id="OU893347">
    <property type="protein sequence ID" value="CAG9786997.1"/>
    <property type="molecule type" value="Genomic_DNA"/>
</dbReference>
<comment type="similarity">
    <text evidence="2">Belongs to the histone deacetylase family. HD type 2 subfamily.</text>
</comment>
<feature type="region of interest" description="Disordered" evidence="11">
    <location>
        <begin position="230"/>
        <end position="269"/>
    </location>
</feature>
<dbReference type="GO" id="GO:0040029">
    <property type="term" value="P:epigenetic regulation of gene expression"/>
    <property type="evidence" value="ECO:0007669"/>
    <property type="project" value="TreeGrafter"/>
</dbReference>
<evidence type="ECO:0000256" key="11">
    <source>
        <dbReference type="SAM" id="MobiDB-lite"/>
    </source>
</evidence>
<organism evidence="13 14">
    <name type="scientific">Diatraea saccharalis</name>
    <name type="common">sugarcane borer</name>
    <dbReference type="NCBI Taxonomy" id="40085"/>
    <lineage>
        <taxon>Eukaryota</taxon>
        <taxon>Metazoa</taxon>
        <taxon>Ecdysozoa</taxon>
        <taxon>Arthropoda</taxon>
        <taxon>Hexapoda</taxon>
        <taxon>Insecta</taxon>
        <taxon>Pterygota</taxon>
        <taxon>Neoptera</taxon>
        <taxon>Endopterygota</taxon>
        <taxon>Lepidoptera</taxon>
        <taxon>Glossata</taxon>
        <taxon>Ditrysia</taxon>
        <taxon>Pyraloidea</taxon>
        <taxon>Crambidae</taxon>
        <taxon>Crambinae</taxon>
        <taxon>Diatraea</taxon>
    </lineage>
</organism>
<evidence type="ECO:0000256" key="3">
    <source>
        <dbReference type="ARBA" id="ARBA00012111"/>
    </source>
</evidence>
<dbReference type="EC" id="3.5.1.98" evidence="3"/>